<feature type="transmembrane region" description="Helical" evidence="1">
    <location>
        <begin position="65"/>
        <end position="89"/>
    </location>
</feature>
<sequence length="171" mass="18137">MLFAIPTLGFRLLAVVGVRRFADWRTSAAHGLAVMLVFTGAAHFVPDSVTVMPSHGDMVAMVPPFVPFPSLVVYGTGVLEFLGALGLVLARTRTAAGIGLSVLFVLMFPANVYAALENVPLNGDPATPLWFRIPEQIVFIAVALWAAGVVNRQPAHPAVAAREPRPANRAG</sequence>
<feature type="transmembrane region" description="Helical" evidence="1">
    <location>
        <begin position="96"/>
        <end position="116"/>
    </location>
</feature>
<evidence type="ECO:0000256" key="1">
    <source>
        <dbReference type="SAM" id="Phobius"/>
    </source>
</evidence>
<dbReference type="EMBL" id="FMHZ01000002">
    <property type="protein sequence ID" value="SCL61489.1"/>
    <property type="molecule type" value="Genomic_DNA"/>
</dbReference>
<dbReference type="PANTHER" id="PTHR36974:SF1">
    <property type="entry name" value="DOXX FAMILY MEMBRANE PROTEIN"/>
    <property type="match status" value="1"/>
</dbReference>
<keyword evidence="1" id="KW-0472">Membrane</keyword>
<protein>
    <recommendedName>
        <fullName evidence="4">DoxX protein</fullName>
    </recommendedName>
</protein>
<keyword evidence="1" id="KW-1133">Transmembrane helix</keyword>
<dbReference type="STRING" id="47855.GA0070606_3449"/>
<feature type="transmembrane region" description="Helical" evidence="1">
    <location>
        <begin position="28"/>
        <end position="45"/>
    </location>
</feature>
<accession>A0A1C6V550</accession>
<evidence type="ECO:0008006" key="4">
    <source>
        <dbReference type="Google" id="ProtNLM"/>
    </source>
</evidence>
<gene>
    <name evidence="2" type="ORF">GA0070606_3449</name>
</gene>
<feature type="transmembrane region" description="Helical" evidence="1">
    <location>
        <begin position="136"/>
        <end position="155"/>
    </location>
</feature>
<keyword evidence="3" id="KW-1185">Reference proteome</keyword>
<organism evidence="2 3">
    <name type="scientific">Micromonospora citrea</name>
    <dbReference type="NCBI Taxonomy" id="47855"/>
    <lineage>
        <taxon>Bacteria</taxon>
        <taxon>Bacillati</taxon>
        <taxon>Actinomycetota</taxon>
        <taxon>Actinomycetes</taxon>
        <taxon>Micromonosporales</taxon>
        <taxon>Micromonosporaceae</taxon>
        <taxon>Micromonospora</taxon>
    </lineage>
</organism>
<evidence type="ECO:0000313" key="2">
    <source>
        <dbReference type="EMBL" id="SCL61489.1"/>
    </source>
</evidence>
<evidence type="ECO:0000313" key="3">
    <source>
        <dbReference type="Proteomes" id="UP000199001"/>
    </source>
</evidence>
<proteinExistence type="predicted"/>
<keyword evidence="1" id="KW-0812">Transmembrane</keyword>
<name>A0A1C6V550_9ACTN</name>
<dbReference type="PANTHER" id="PTHR36974">
    <property type="entry name" value="MEMBRANE PROTEIN-RELATED"/>
    <property type="match status" value="1"/>
</dbReference>
<reference evidence="3" key="1">
    <citation type="submission" date="2016-06" db="EMBL/GenBank/DDBJ databases">
        <authorList>
            <person name="Varghese N."/>
            <person name="Submissions Spin"/>
        </authorList>
    </citation>
    <scope>NUCLEOTIDE SEQUENCE [LARGE SCALE GENOMIC DNA]</scope>
    <source>
        <strain evidence="3">DSM 43903</strain>
    </source>
</reference>
<dbReference type="Proteomes" id="UP000199001">
    <property type="component" value="Unassembled WGS sequence"/>
</dbReference>
<dbReference type="AlphaFoldDB" id="A0A1C6V550"/>